<name>A0A0E0CIP1_9ORYZ</name>
<dbReference type="Gramene" id="OMERI02G11860.1">
    <property type="protein sequence ID" value="OMERI02G11860.1"/>
    <property type="gene ID" value="OMERI02G11860"/>
</dbReference>
<reference evidence="1" key="2">
    <citation type="submission" date="2018-05" db="EMBL/GenBank/DDBJ databases">
        <title>OmerRS3 (Oryza meridionalis Reference Sequence Version 3).</title>
        <authorList>
            <person name="Zhang J."/>
            <person name="Kudrna D."/>
            <person name="Lee S."/>
            <person name="Talag J."/>
            <person name="Welchert J."/>
            <person name="Wing R.A."/>
        </authorList>
    </citation>
    <scope>NUCLEOTIDE SEQUENCE [LARGE SCALE GENOMIC DNA]</scope>
    <source>
        <strain evidence="1">cv. OR44</strain>
    </source>
</reference>
<accession>A0A0E0CIP1</accession>
<evidence type="ECO:0000313" key="2">
    <source>
        <dbReference type="Proteomes" id="UP000008021"/>
    </source>
</evidence>
<sequence length="196" mass="22078">MNLSLSLKVHSIRKLRQHEMTSVGNEFNDEICTCFLNNNEHEVLRVGEISMSGVQLEMFVNEGGNADSILKAFVQCFNHDEQSSKLDEARTIIIPPVAIPKGCKFEDNSESITAFFKLIVAALPKHTKVTDAPPEGTKRPRNKAQKISVMPKRFIFFPLCNGEERNGWEITKSIAMYLLYHSENKGALPDEIAARK</sequence>
<evidence type="ECO:0000313" key="1">
    <source>
        <dbReference type="EnsemblPlants" id="OMERI02G11860.1"/>
    </source>
</evidence>
<reference evidence="1" key="1">
    <citation type="submission" date="2015-04" db="UniProtKB">
        <authorList>
            <consortium name="EnsemblPlants"/>
        </authorList>
    </citation>
    <scope>IDENTIFICATION</scope>
</reference>
<protein>
    <submittedName>
        <fullName evidence="1">Uncharacterized protein</fullName>
    </submittedName>
</protein>
<proteinExistence type="predicted"/>
<dbReference type="HOGENOM" id="CLU_1392171_0_0_1"/>
<keyword evidence="2" id="KW-1185">Reference proteome</keyword>
<dbReference type="Proteomes" id="UP000008021">
    <property type="component" value="Chromosome 2"/>
</dbReference>
<organism evidence="1">
    <name type="scientific">Oryza meridionalis</name>
    <dbReference type="NCBI Taxonomy" id="40149"/>
    <lineage>
        <taxon>Eukaryota</taxon>
        <taxon>Viridiplantae</taxon>
        <taxon>Streptophyta</taxon>
        <taxon>Embryophyta</taxon>
        <taxon>Tracheophyta</taxon>
        <taxon>Spermatophyta</taxon>
        <taxon>Magnoliopsida</taxon>
        <taxon>Liliopsida</taxon>
        <taxon>Poales</taxon>
        <taxon>Poaceae</taxon>
        <taxon>BOP clade</taxon>
        <taxon>Oryzoideae</taxon>
        <taxon>Oryzeae</taxon>
        <taxon>Oryzinae</taxon>
        <taxon>Oryza</taxon>
    </lineage>
</organism>
<dbReference type="EnsemblPlants" id="OMERI02G11860.1">
    <property type="protein sequence ID" value="OMERI02G11860.1"/>
    <property type="gene ID" value="OMERI02G11860"/>
</dbReference>
<dbReference type="AlphaFoldDB" id="A0A0E0CIP1"/>